<dbReference type="GO" id="GO:0005524">
    <property type="term" value="F:ATP binding"/>
    <property type="evidence" value="ECO:0007669"/>
    <property type="project" value="UniProtKB-KW"/>
</dbReference>
<evidence type="ECO:0000256" key="3">
    <source>
        <dbReference type="ARBA" id="ARBA00022741"/>
    </source>
</evidence>
<dbReference type="AlphaFoldDB" id="A0A2A5S5B2"/>
<keyword evidence="4 6" id="KW-0067">ATP-binding</keyword>
<dbReference type="Pfam" id="PF00005">
    <property type="entry name" value="ABC_tran"/>
    <property type="match status" value="1"/>
</dbReference>
<organism evidence="6 7">
    <name type="scientific">Pseudolactococcus piscium</name>
    <dbReference type="NCBI Taxonomy" id="1364"/>
    <lineage>
        <taxon>Bacteria</taxon>
        <taxon>Bacillati</taxon>
        <taxon>Bacillota</taxon>
        <taxon>Bacilli</taxon>
        <taxon>Lactobacillales</taxon>
        <taxon>Streptococcaceae</taxon>
        <taxon>Pseudolactococcus</taxon>
    </lineage>
</organism>
<dbReference type="PROSITE" id="PS00211">
    <property type="entry name" value="ABC_TRANSPORTER_1"/>
    <property type="match status" value="1"/>
</dbReference>
<keyword evidence="2" id="KW-0592">Phosphate transport</keyword>
<dbReference type="PROSITE" id="PS50893">
    <property type="entry name" value="ABC_TRANSPORTER_2"/>
    <property type="match status" value="1"/>
</dbReference>
<dbReference type="InterPro" id="IPR027417">
    <property type="entry name" value="P-loop_NTPase"/>
</dbReference>
<dbReference type="Gene3D" id="3.40.50.300">
    <property type="entry name" value="P-loop containing nucleotide triphosphate hydrolases"/>
    <property type="match status" value="1"/>
</dbReference>
<dbReference type="GO" id="GO:0016020">
    <property type="term" value="C:membrane"/>
    <property type="evidence" value="ECO:0007669"/>
    <property type="project" value="InterPro"/>
</dbReference>
<feature type="domain" description="ABC transporter" evidence="5">
    <location>
        <begin position="32"/>
        <end position="273"/>
    </location>
</feature>
<evidence type="ECO:0000313" key="7">
    <source>
        <dbReference type="Proteomes" id="UP000218282"/>
    </source>
</evidence>
<sequence length="278" mass="31054">MIMSLKSHEYVAEYGSELASKNEGNDMTEPILEVKDLSLFYGKKQSLFNINMDFYPGEITALIGPSGSGKSTLVRSINRMNDLVSSAKVTGKIMYKEQDIYSSKTDMVELRKEIGMVFQQPNPFPFSIYENVIYGLRLKGIKDKAVLDEAVEESLKAANIWDEVKDKLHSSALGLSGGQQQRVCIARVLAVNPKILLLDEPTSALDPISAGKIEAMLLDLKEKYTILIVTHSMQQASRISDRTAFFLNGELIEYDKTKKIFLDPKEKSTSDYVTGKFG</sequence>
<evidence type="ECO:0000256" key="2">
    <source>
        <dbReference type="ARBA" id="ARBA00022592"/>
    </source>
</evidence>
<dbReference type="PANTHER" id="PTHR43423:SF1">
    <property type="entry name" value="ABC TRANSPORTER I FAMILY MEMBER 17"/>
    <property type="match status" value="1"/>
</dbReference>
<evidence type="ECO:0000256" key="1">
    <source>
        <dbReference type="ARBA" id="ARBA00022448"/>
    </source>
</evidence>
<dbReference type="Proteomes" id="UP000218282">
    <property type="component" value="Unassembled WGS sequence"/>
</dbReference>
<dbReference type="SMART" id="SM00382">
    <property type="entry name" value="AAA"/>
    <property type="match status" value="1"/>
</dbReference>
<dbReference type="InterPro" id="IPR003593">
    <property type="entry name" value="AAA+_ATPase"/>
</dbReference>
<protein>
    <submittedName>
        <fullName evidence="6">Phosphate ABC transporter ATP-binding protein</fullName>
    </submittedName>
</protein>
<evidence type="ECO:0000256" key="4">
    <source>
        <dbReference type="ARBA" id="ARBA00022840"/>
    </source>
</evidence>
<keyword evidence="1" id="KW-0813">Transport</keyword>
<gene>
    <name evidence="6" type="ORF">RU86_GL001015</name>
</gene>
<evidence type="ECO:0000259" key="5">
    <source>
        <dbReference type="PROSITE" id="PS50893"/>
    </source>
</evidence>
<evidence type="ECO:0000313" key="6">
    <source>
        <dbReference type="EMBL" id="PCS08631.1"/>
    </source>
</evidence>
<dbReference type="PANTHER" id="PTHR43423">
    <property type="entry name" value="ABC TRANSPORTER I FAMILY MEMBER 17"/>
    <property type="match status" value="1"/>
</dbReference>
<proteinExistence type="predicted"/>
<keyword evidence="7" id="KW-1185">Reference proteome</keyword>
<dbReference type="CDD" id="cd03260">
    <property type="entry name" value="ABC_PstB_phosphate_transporter"/>
    <property type="match status" value="1"/>
</dbReference>
<dbReference type="GO" id="GO:0005315">
    <property type="term" value="F:phosphate transmembrane transporter activity"/>
    <property type="evidence" value="ECO:0007669"/>
    <property type="project" value="InterPro"/>
</dbReference>
<dbReference type="InterPro" id="IPR017871">
    <property type="entry name" value="ABC_transporter-like_CS"/>
</dbReference>
<name>A0A2A5S5B2_9LACT</name>
<dbReference type="GO" id="GO:0035435">
    <property type="term" value="P:phosphate ion transmembrane transport"/>
    <property type="evidence" value="ECO:0007669"/>
    <property type="project" value="InterPro"/>
</dbReference>
<dbReference type="NCBIfam" id="TIGR00972">
    <property type="entry name" value="3a0107s01c2"/>
    <property type="match status" value="1"/>
</dbReference>
<keyword evidence="3" id="KW-0547">Nucleotide-binding</keyword>
<dbReference type="EMBL" id="JXJW01000002">
    <property type="protein sequence ID" value="PCS08631.1"/>
    <property type="molecule type" value="Genomic_DNA"/>
</dbReference>
<comment type="caution">
    <text evidence="6">The sequence shown here is derived from an EMBL/GenBank/DDBJ whole genome shotgun (WGS) entry which is preliminary data.</text>
</comment>
<dbReference type="GO" id="GO:0016887">
    <property type="term" value="F:ATP hydrolysis activity"/>
    <property type="evidence" value="ECO:0007669"/>
    <property type="project" value="InterPro"/>
</dbReference>
<dbReference type="InterPro" id="IPR005670">
    <property type="entry name" value="PstB-like"/>
</dbReference>
<dbReference type="InterPro" id="IPR003439">
    <property type="entry name" value="ABC_transporter-like_ATP-bd"/>
</dbReference>
<accession>A0A2A5S5B2</accession>
<reference evidence="6 7" key="1">
    <citation type="submission" date="2014-12" db="EMBL/GenBank/DDBJ databases">
        <title>Draft genome sequences of 10 type strains of Lactococcus.</title>
        <authorList>
            <person name="Sun Z."/>
            <person name="Zhong Z."/>
            <person name="Liu W."/>
            <person name="Zhang W."/>
            <person name="Zhang H."/>
        </authorList>
    </citation>
    <scope>NUCLEOTIDE SEQUENCE [LARGE SCALE GENOMIC DNA]</scope>
    <source>
        <strain evidence="6 7">DSM 6634</strain>
    </source>
</reference>
<dbReference type="SUPFAM" id="SSF52540">
    <property type="entry name" value="P-loop containing nucleoside triphosphate hydrolases"/>
    <property type="match status" value="1"/>
</dbReference>